<protein>
    <recommendedName>
        <fullName evidence="1">Anticodon-binding domain-containing protein</fullName>
    </recommendedName>
</protein>
<sequence length="336" mass="37789">MARPVRTFLELLQACQRTNFVGFTIHETILRDVRLTHVGAILRENLRAEWYRPGSIPILHGKHELGVQQNLDVIRKNSTATTRPPFGIATEATGRSRCVDVGAQYKLEVGDDGTELCTSYLPPPSTTGNQFLYQLQRQRKIWWMRLAADPGRFFISDQRRTDADERATVVSIGARFGDTEVELERLELVDGCGDPESVVHVRHDLERAVIGVLLDALDCTPSLERCVKIHRKIAPYKCGIVSASCTKDLLELSDHLAGVLRAANLSVRELVQKDDQSNVNQQLEQLDRIGVPYALLLHDQTLQTGLMQLRSRDTTLAETIHITDLPDYLVKIIKHA</sequence>
<dbReference type="Gene3D" id="3.30.930.10">
    <property type="entry name" value="Bira Bifunctional Protein, Domain 2"/>
    <property type="match status" value="1"/>
</dbReference>
<dbReference type="EMBL" id="AXCN02001308">
    <property type="status" value="NOT_ANNOTATED_CDS"/>
    <property type="molecule type" value="Genomic_DNA"/>
</dbReference>
<dbReference type="Proteomes" id="UP000075886">
    <property type="component" value="Unassembled WGS sequence"/>
</dbReference>
<proteinExistence type="predicted"/>
<dbReference type="STRING" id="69004.A0A182QUZ6"/>
<dbReference type="Gene3D" id="3.40.50.800">
    <property type="entry name" value="Anticodon-binding domain"/>
    <property type="match status" value="1"/>
</dbReference>
<feature type="domain" description="Anticodon-binding" evidence="1">
    <location>
        <begin position="245"/>
        <end position="331"/>
    </location>
</feature>
<dbReference type="Pfam" id="PF03129">
    <property type="entry name" value="HGTP_anticodon"/>
    <property type="match status" value="1"/>
</dbReference>
<dbReference type="PANTHER" id="PTHR10745">
    <property type="entry name" value="GLYCYL-TRNA SYNTHETASE/DNA POLYMERASE SUBUNIT GAMMA-2"/>
    <property type="match status" value="1"/>
</dbReference>
<keyword evidence="3" id="KW-1185">Reference proteome</keyword>
<name>A0A182QUZ6_9DIPT</name>
<dbReference type="VEuPathDB" id="VectorBase:AFAF017415"/>
<dbReference type="GO" id="GO:0006264">
    <property type="term" value="P:mitochondrial DNA replication"/>
    <property type="evidence" value="ECO:0007669"/>
    <property type="project" value="TreeGrafter"/>
</dbReference>
<reference evidence="2" key="2">
    <citation type="submission" date="2020-05" db="UniProtKB">
        <authorList>
            <consortium name="EnsemblMetazoa"/>
        </authorList>
    </citation>
    <scope>IDENTIFICATION</scope>
    <source>
        <strain evidence="2">FAR1</strain>
    </source>
</reference>
<evidence type="ECO:0000313" key="3">
    <source>
        <dbReference type="Proteomes" id="UP000075886"/>
    </source>
</evidence>
<dbReference type="InterPro" id="IPR036621">
    <property type="entry name" value="Anticodon-bd_dom_sf"/>
</dbReference>
<dbReference type="InterPro" id="IPR004154">
    <property type="entry name" value="Anticodon-bd"/>
</dbReference>
<dbReference type="AlphaFoldDB" id="A0A182QUZ6"/>
<dbReference type="PANTHER" id="PTHR10745:SF8">
    <property type="entry name" value="DNA POLYMERASE SUBUNIT GAMMA-2, MITOCHONDRIAL"/>
    <property type="match status" value="1"/>
</dbReference>
<evidence type="ECO:0000259" key="1">
    <source>
        <dbReference type="Pfam" id="PF03129"/>
    </source>
</evidence>
<dbReference type="InterPro" id="IPR027031">
    <property type="entry name" value="Gly-tRNA_synthase/POLG2"/>
</dbReference>
<organism evidence="2 3">
    <name type="scientific">Anopheles farauti</name>
    <dbReference type="NCBI Taxonomy" id="69004"/>
    <lineage>
        <taxon>Eukaryota</taxon>
        <taxon>Metazoa</taxon>
        <taxon>Ecdysozoa</taxon>
        <taxon>Arthropoda</taxon>
        <taxon>Hexapoda</taxon>
        <taxon>Insecta</taxon>
        <taxon>Pterygota</taxon>
        <taxon>Neoptera</taxon>
        <taxon>Endopterygota</taxon>
        <taxon>Diptera</taxon>
        <taxon>Nematocera</taxon>
        <taxon>Culicoidea</taxon>
        <taxon>Culicidae</taxon>
        <taxon>Anophelinae</taxon>
        <taxon>Anopheles</taxon>
    </lineage>
</organism>
<reference evidence="3" key="1">
    <citation type="submission" date="2014-01" db="EMBL/GenBank/DDBJ databases">
        <title>The Genome Sequence of Anopheles farauti FAR1 (V2).</title>
        <authorList>
            <consortium name="The Broad Institute Genomics Platform"/>
            <person name="Neafsey D.E."/>
            <person name="Besansky N."/>
            <person name="Howell P."/>
            <person name="Walton C."/>
            <person name="Young S.K."/>
            <person name="Zeng Q."/>
            <person name="Gargeya S."/>
            <person name="Fitzgerald M."/>
            <person name="Haas B."/>
            <person name="Abouelleil A."/>
            <person name="Allen A.W."/>
            <person name="Alvarado L."/>
            <person name="Arachchi H.M."/>
            <person name="Berlin A.M."/>
            <person name="Chapman S.B."/>
            <person name="Gainer-Dewar J."/>
            <person name="Goldberg J."/>
            <person name="Griggs A."/>
            <person name="Gujja S."/>
            <person name="Hansen M."/>
            <person name="Howarth C."/>
            <person name="Imamovic A."/>
            <person name="Ireland A."/>
            <person name="Larimer J."/>
            <person name="McCowan C."/>
            <person name="Murphy C."/>
            <person name="Pearson M."/>
            <person name="Poon T.W."/>
            <person name="Priest M."/>
            <person name="Roberts A."/>
            <person name="Saif S."/>
            <person name="Shea T."/>
            <person name="Sisk P."/>
            <person name="Sykes S."/>
            <person name="Wortman J."/>
            <person name="Nusbaum C."/>
            <person name="Birren B."/>
        </authorList>
    </citation>
    <scope>NUCLEOTIDE SEQUENCE [LARGE SCALE GENOMIC DNA]</scope>
    <source>
        <strain evidence="3">FAR1</strain>
    </source>
</reference>
<dbReference type="EnsemblMetazoa" id="AFAF017415-RA">
    <property type="protein sequence ID" value="AFAF017415-PA"/>
    <property type="gene ID" value="AFAF017415"/>
</dbReference>
<dbReference type="InterPro" id="IPR045864">
    <property type="entry name" value="aa-tRNA-synth_II/BPL/LPL"/>
</dbReference>
<dbReference type="SUPFAM" id="SSF52954">
    <property type="entry name" value="Class II aaRS ABD-related"/>
    <property type="match status" value="1"/>
</dbReference>
<dbReference type="GO" id="GO:0005739">
    <property type="term" value="C:mitochondrion"/>
    <property type="evidence" value="ECO:0007669"/>
    <property type="project" value="TreeGrafter"/>
</dbReference>
<accession>A0A182QUZ6</accession>
<evidence type="ECO:0000313" key="2">
    <source>
        <dbReference type="EnsemblMetazoa" id="AFAF017415-PA"/>
    </source>
</evidence>